<gene>
    <name evidence="2" type="ORF">VFPBJ_04549</name>
    <name evidence="3" type="ORF">VFPFJ_03759</name>
</gene>
<comment type="caution">
    <text evidence="2">The sequence shown here is derived from an EMBL/GenBank/DDBJ whole genome shotgun (WGS) entry which is preliminary data.</text>
</comment>
<dbReference type="Proteomes" id="UP000078240">
    <property type="component" value="Unassembled WGS sequence"/>
</dbReference>
<evidence type="ECO:0000313" key="2">
    <source>
        <dbReference type="EMBL" id="OAQ81965.1"/>
    </source>
</evidence>
<dbReference type="EMBL" id="LSBI01000003">
    <property type="protein sequence ID" value="OAQ92019.1"/>
    <property type="molecule type" value="Genomic_DNA"/>
</dbReference>
<feature type="region of interest" description="Disordered" evidence="1">
    <location>
        <begin position="1"/>
        <end position="102"/>
    </location>
</feature>
<accession>A0A179GVH9</accession>
<evidence type="ECO:0000256" key="1">
    <source>
        <dbReference type="SAM" id="MobiDB-lite"/>
    </source>
</evidence>
<feature type="compositionally biased region" description="Basic and acidic residues" evidence="1">
    <location>
        <begin position="47"/>
        <end position="58"/>
    </location>
</feature>
<feature type="compositionally biased region" description="Basic and acidic residues" evidence="1">
    <location>
        <begin position="11"/>
        <end position="30"/>
    </location>
</feature>
<evidence type="ECO:0000313" key="3">
    <source>
        <dbReference type="EMBL" id="OAQ92019.1"/>
    </source>
</evidence>
<dbReference type="AlphaFoldDB" id="A0A179GVH9"/>
<dbReference type="Proteomes" id="UP000078340">
    <property type="component" value="Unassembled WGS sequence"/>
</dbReference>
<reference evidence="2 4" key="1">
    <citation type="submission" date="2016-01" db="EMBL/GenBank/DDBJ databases">
        <title>Biosynthesis of antibiotic leucinostatins and their inhibition on Phytophthora in bio-control Purpureocillium lilacinum.</title>
        <authorList>
            <person name="Wang G."/>
            <person name="Liu Z."/>
            <person name="Lin R."/>
            <person name="Li E."/>
            <person name="Mao Z."/>
            <person name="Ling J."/>
            <person name="Yin W."/>
            <person name="Xie B."/>
        </authorList>
    </citation>
    <scope>NUCLEOTIDE SEQUENCE [LARGE SCALE GENOMIC DNA]</scope>
    <source>
        <strain evidence="2">PLBJ-1</strain>
        <strain evidence="3">PLFJ-1</strain>
    </source>
</reference>
<dbReference type="EMBL" id="LSBH01000003">
    <property type="protein sequence ID" value="OAQ81965.1"/>
    <property type="molecule type" value="Genomic_DNA"/>
</dbReference>
<sequence>MPVAEPVAGRGGKEHAIGREQRYDTTDDKQLLSARSSICTAPARAHPRPDNRDEEKPIHRLTRPQVSTSPQCFPLPQRGTAHTAPGAARRGALSAVRARPVA</sequence>
<proteinExistence type="predicted"/>
<protein>
    <submittedName>
        <fullName evidence="2">Uncharacterized protein</fullName>
    </submittedName>
</protein>
<name>A0A179GVH9_PURLI</name>
<evidence type="ECO:0000313" key="4">
    <source>
        <dbReference type="Proteomes" id="UP000078240"/>
    </source>
</evidence>
<organism evidence="2 4">
    <name type="scientific">Purpureocillium lilacinum</name>
    <name type="common">Paecilomyces lilacinus</name>
    <dbReference type="NCBI Taxonomy" id="33203"/>
    <lineage>
        <taxon>Eukaryota</taxon>
        <taxon>Fungi</taxon>
        <taxon>Dikarya</taxon>
        <taxon>Ascomycota</taxon>
        <taxon>Pezizomycotina</taxon>
        <taxon>Sordariomycetes</taxon>
        <taxon>Hypocreomycetidae</taxon>
        <taxon>Hypocreales</taxon>
        <taxon>Ophiocordycipitaceae</taxon>
        <taxon>Purpureocillium</taxon>
    </lineage>
</organism>